<evidence type="ECO:0000313" key="2">
    <source>
        <dbReference type="Proteomes" id="UP000030170"/>
    </source>
</evidence>
<keyword evidence="2" id="KW-1185">Reference proteome</keyword>
<protein>
    <submittedName>
        <fullName evidence="1">Uncharacterized protein</fullName>
    </submittedName>
</protein>
<proteinExistence type="predicted"/>
<reference evidence="1 2" key="1">
    <citation type="journal article" date="2014" name="Mol. Ecol.">
        <title>Evolution of Synechococcus.</title>
        <authorList>
            <person name="Dvorak P."/>
            <person name="Casamatta D."/>
            <person name="Hasler P."/>
            <person name="Poulickova A."/>
            <person name="Ondrej V."/>
            <person name="Sanges R."/>
        </authorList>
    </citation>
    <scope>NUCLEOTIDE SEQUENCE [LARGE SCALE GENOMIC DNA]</scope>
    <source>
        <strain evidence="1 2">CAUP A 1101</strain>
    </source>
</reference>
<comment type="caution">
    <text evidence="1">The sequence shown here is derived from an EMBL/GenBank/DDBJ whole genome shotgun (WGS) entry which is preliminary data.</text>
</comment>
<dbReference type="EMBL" id="JJML01000017">
    <property type="protein sequence ID" value="KGF72845.1"/>
    <property type="molecule type" value="Genomic_DNA"/>
</dbReference>
<dbReference type="STRING" id="1497020.DO97_03705"/>
<organism evidence="1 2">
    <name type="scientific">Neosynechococcus sphagnicola sy1</name>
    <dbReference type="NCBI Taxonomy" id="1497020"/>
    <lineage>
        <taxon>Bacteria</taxon>
        <taxon>Bacillati</taxon>
        <taxon>Cyanobacteriota</taxon>
        <taxon>Cyanophyceae</taxon>
        <taxon>Neosynechococcales</taxon>
        <taxon>Neosynechococcaceae</taxon>
        <taxon>Neosynechococcus</taxon>
    </lineage>
</organism>
<gene>
    <name evidence="1" type="ORF">DO97_03705</name>
</gene>
<evidence type="ECO:0000313" key="1">
    <source>
        <dbReference type="EMBL" id="KGF72845.1"/>
    </source>
</evidence>
<name>A0A098TKI2_9CYAN</name>
<sequence>MAINWRAYDHIPLFEIYQAAYLWVEMEPIHRTHAELVVHLDPGVEQMMVLIIENTGGHYCKGTPILMQSCAKRRVTRQSLIQMAQKLGEKPKFLFPETRDEDEGKARNKADVKSIADVESIVDVKSMTEPALNRDKPLDPRKKKTYLLLIMALCKKSGIDFNERAVSKTLVGMINRIGGRRTEATIREILEELKALERELEP</sequence>
<dbReference type="Proteomes" id="UP000030170">
    <property type="component" value="Unassembled WGS sequence"/>
</dbReference>
<dbReference type="RefSeq" id="WP_036532477.1">
    <property type="nucleotide sequence ID" value="NZ_JJML01000017.1"/>
</dbReference>
<accession>A0A098TKI2</accession>
<dbReference type="AlphaFoldDB" id="A0A098TKI2"/>